<evidence type="ECO:0000313" key="1">
    <source>
        <dbReference type="EMBL" id="OGN32930.1"/>
    </source>
</evidence>
<evidence type="ECO:0008006" key="3">
    <source>
        <dbReference type="Google" id="ProtNLM"/>
    </source>
</evidence>
<reference evidence="1 2" key="1">
    <citation type="journal article" date="2016" name="Nat. Commun.">
        <title>Thousands of microbial genomes shed light on interconnected biogeochemical processes in an aquifer system.</title>
        <authorList>
            <person name="Anantharaman K."/>
            <person name="Brown C.T."/>
            <person name="Hug L.A."/>
            <person name="Sharon I."/>
            <person name="Castelle C.J."/>
            <person name="Probst A.J."/>
            <person name="Thomas B.C."/>
            <person name="Singh A."/>
            <person name="Wilkins M.J."/>
            <person name="Karaoz U."/>
            <person name="Brodie E.L."/>
            <person name="Williams K.H."/>
            <person name="Hubbard S.S."/>
            <person name="Banfield J.F."/>
        </authorList>
    </citation>
    <scope>NUCLEOTIDE SEQUENCE [LARGE SCALE GENOMIC DNA]</scope>
</reference>
<proteinExistence type="predicted"/>
<name>A0A1F8H6S7_9BACT</name>
<dbReference type="AlphaFoldDB" id="A0A1F8H6S7"/>
<dbReference type="Proteomes" id="UP000178155">
    <property type="component" value="Unassembled WGS sequence"/>
</dbReference>
<organism evidence="1 2">
    <name type="scientific">Candidatus Yanofskybacteria bacterium RIFCSPLOWO2_02_FULL_47_9b</name>
    <dbReference type="NCBI Taxonomy" id="1802708"/>
    <lineage>
        <taxon>Bacteria</taxon>
        <taxon>Candidatus Yanofskyibacteriota</taxon>
    </lineage>
</organism>
<comment type="caution">
    <text evidence="1">The sequence shown here is derived from an EMBL/GenBank/DDBJ whole genome shotgun (WGS) entry which is preliminary data.</text>
</comment>
<dbReference type="EMBL" id="MGKW01000044">
    <property type="protein sequence ID" value="OGN32930.1"/>
    <property type="molecule type" value="Genomic_DNA"/>
</dbReference>
<protein>
    <recommendedName>
        <fullName evidence="3">NlpC/P60 domain-containing protein</fullName>
    </recommendedName>
</protein>
<dbReference type="Gene3D" id="3.90.1720.10">
    <property type="entry name" value="endopeptidase domain like (from Nostoc punctiforme)"/>
    <property type="match status" value="1"/>
</dbReference>
<gene>
    <name evidence="1" type="ORF">A3I39_02365</name>
</gene>
<evidence type="ECO:0000313" key="2">
    <source>
        <dbReference type="Proteomes" id="UP000178155"/>
    </source>
</evidence>
<sequence>MLEKHPLPLHVVRIKKLKSLLAIVENSAKGDNYLFRNLYADENGKEIDVFENGGTSCGGHVSWILLALELIKHPHASVHSTVKDLLDSGWDEIPELKPGAVIVWESVLASNGLQGEKNIALSHVGFYVGNDEAISNDSKGSHFPRKHHVTYGVSPDGSPVRKITRKYWHPDLDN</sequence>
<accession>A0A1F8H6S7</accession>